<reference evidence="2" key="1">
    <citation type="journal article" date="2019" name="Int. J. Syst. Evol. Microbiol.">
        <title>The Global Catalogue of Microorganisms (GCM) 10K type strain sequencing project: providing services to taxonomists for standard genome sequencing and annotation.</title>
        <authorList>
            <consortium name="The Broad Institute Genomics Platform"/>
            <consortium name="The Broad Institute Genome Sequencing Center for Infectious Disease"/>
            <person name="Wu L."/>
            <person name="Ma J."/>
        </authorList>
    </citation>
    <scope>NUCLEOTIDE SEQUENCE [LARGE SCALE GENOMIC DNA]</scope>
    <source>
        <strain evidence="2">CGMCC 1.15461</strain>
    </source>
</reference>
<dbReference type="EMBL" id="BMJE01000004">
    <property type="protein sequence ID" value="GGB79223.1"/>
    <property type="molecule type" value="Genomic_DNA"/>
</dbReference>
<dbReference type="Proteomes" id="UP000615760">
    <property type="component" value="Unassembled WGS sequence"/>
</dbReference>
<proteinExistence type="predicted"/>
<name>A0ABQ1JZW6_9FLAO</name>
<comment type="caution">
    <text evidence="1">The sequence shown here is derived from an EMBL/GenBank/DDBJ whole genome shotgun (WGS) entry which is preliminary data.</text>
</comment>
<dbReference type="Pfam" id="PF19265">
    <property type="entry name" value="DUF5908"/>
    <property type="match status" value="1"/>
</dbReference>
<protein>
    <submittedName>
        <fullName evidence="1">Uncharacterized protein</fullName>
    </submittedName>
</protein>
<accession>A0ABQ1JZW6</accession>
<sequence>MPVEIRELIIKTEVSTAQQEKKAAIKDSDIQLMRKQLLEECKRLIATQNSNKTYKR</sequence>
<evidence type="ECO:0000313" key="1">
    <source>
        <dbReference type="EMBL" id="GGB79223.1"/>
    </source>
</evidence>
<dbReference type="InterPro" id="IPR045459">
    <property type="entry name" value="DUF5908"/>
</dbReference>
<evidence type="ECO:0000313" key="2">
    <source>
        <dbReference type="Proteomes" id="UP000615760"/>
    </source>
</evidence>
<organism evidence="1 2">
    <name type="scientific">Flavobacterium suaedae</name>
    <dbReference type="NCBI Taxonomy" id="1767027"/>
    <lineage>
        <taxon>Bacteria</taxon>
        <taxon>Pseudomonadati</taxon>
        <taxon>Bacteroidota</taxon>
        <taxon>Flavobacteriia</taxon>
        <taxon>Flavobacteriales</taxon>
        <taxon>Flavobacteriaceae</taxon>
        <taxon>Flavobacterium</taxon>
    </lineage>
</organism>
<gene>
    <name evidence="1" type="ORF">GCM10007424_19230</name>
</gene>
<keyword evidence="2" id="KW-1185">Reference proteome</keyword>
<dbReference type="RefSeq" id="WP_188621064.1">
    <property type="nucleotide sequence ID" value="NZ_BMJE01000004.1"/>
</dbReference>